<feature type="region of interest" description="Disordered" evidence="5">
    <location>
        <begin position="150"/>
        <end position="176"/>
    </location>
</feature>
<feature type="domain" description="T-SNARE coiled-coil homology" evidence="6">
    <location>
        <begin position="224"/>
        <end position="278"/>
    </location>
</feature>
<dbReference type="AlphaFoldDB" id="A0AAJ6YHZ4"/>
<dbReference type="GO" id="GO:0005886">
    <property type="term" value="C:plasma membrane"/>
    <property type="evidence" value="ECO:0007669"/>
    <property type="project" value="TreeGrafter"/>
</dbReference>
<evidence type="ECO:0000259" key="6">
    <source>
        <dbReference type="PROSITE" id="PS50192"/>
    </source>
</evidence>
<reference evidence="8" key="1">
    <citation type="submission" date="2025-08" db="UniProtKB">
        <authorList>
            <consortium name="RefSeq"/>
        </authorList>
    </citation>
    <scope>IDENTIFICATION</scope>
</reference>
<dbReference type="GO" id="GO:0015031">
    <property type="term" value="P:protein transport"/>
    <property type="evidence" value="ECO:0007669"/>
    <property type="project" value="UniProtKB-KW"/>
</dbReference>
<dbReference type="GeneID" id="105362643"/>
<dbReference type="GO" id="GO:0005484">
    <property type="term" value="F:SNAP receptor activity"/>
    <property type="evidence" value="ECO:0007669"/>
    <property type="project" value="TreeGrafter"/>
</dbReference>
<dbReference type="SUPFAM" id="SSF58038">
    <property type="entry name" value="SNARE fusion complex"/>
    <property type="match status" value="2"/>
</dbReference>
<dbReference type="PANTHER" id="PTHR19305">
    <property type="entry name" value="SYNAPTOSOMAL ASSOCIATED PROTEIN"/>
    <property type="match status" value="1"/>
</dbReference>
<organism evidence="7 8">
    <name type="scientific">Ceratosolen solmsi marchali</name>
    <dbReference type="NCBI Taxonomy" id="326594"/>
    <lineage>
        <taxon>Eukaryota</taxon>
        <taxon>Metazoa</taxon>
        <taxon>Ecdysozoa</taxon>
        <taxon>Arthropoda</taxon>
        <taxon>Hexapoda</taxon>
        <taxon>Insecta</taxon>
        <taxon>Pterygota</taxon>
        <taxon>Neoptera</taxon>
        <taxon>Endopterygota</taxon>
        <taxon>Hymenoptera</taxon>
        <taxon>Apocrita</taxon>
        <taxon>Proctotrupomorpha</taxon>
        <taxon>Chalcidoidea</taxon>
        <taxon>Agaonidae</taxon>
        <taxon>Agaoninae</taxon>
        <taxon>Ceratosolen</taxon>
    </lineage>
</organism>
<dbReference type="FunFam" id="1.20.5.110:FF:000041">
    <property type="entry name" value="Synaptosomal-associated protein 29"/>
    <property type="match status" value="1"/>
</dbReference>
<dbReference type="CDD" id="cd15887">
    <property type="entry name" value="SNARE_SNAP29N"/>
    <property type="match status" value="1"/>
</dbReference>
<dbReference type="GO" id="GO:0016082">
    <property type="term" value="P:synaptic vesicle priming"/>
    <property type="evidence" value="ECO:0007669"/>
    <property type="project" value="TreeGrafter"/>
</dbReference>
<dbReference type="PANTHER" id="PTHR19305:SF9">
    <property type="entry name" value="SYNAPTOSOMAL-ASSOCIATED PROTEIN 29"/>
    <property type="match status" value="1"/>
</dbReference>
<protein>
    <submittedName>
        <fullName evidence="8">Synaptosomal-associated protein 29</fullName>
    </submittedName>
</protein>
<dbReference type="Proteomes" id="UP000695007">
    <property type="component" value="Unplaced"/>
</dbReference>
<proteinExistence type="inferred from homology"/>
<dbReference type="Pfam" id="PF12352">
    <property type="entry name" value="V-SNARE_C"/>
    <property type="match status" value="1"/>
</dbReference>
<dbReference type="GO" id="GO:0031201">
    <property type="term" value="C:SNARE complex"/>
    <property type="evidence" value="ECO:0007669"/>
    <property type="project" value="TreeGrafter"/>
</dbReference>
<evidence type="ECO:0000256" key="5">
    <source>
        <dbReference type="SAM" id="MobiDB-lite"/>
    </source>
</evidence>
<evidence type="ECO:0000256" key="1">
    <source>
        <dbReference type="ARBA" id="ARBA00009480"/>
    </source>
</evidence>
<dbReference type="CTD" id="9342"/>
<dbReference type="GO" id="GO:0031629">
    <property type="term" value="P:synaptic vesicle fusion to presynaptic active zone membrane"/>
    <property type="evidence" value="ECO:0007669"/>
    <property type="project" value="TreeGrafter"/>
</dbReference>
<dbReference type="RefSeq" id="XP_011498427.1">
    <property type="nucleotide sequence ID" value="XM_011500125.1"/>
</dbReference>
<dbReference type="KEGG" id="csol:105362643"/>
<evidence type="ECO:0000256" key="2">
    <source>
        <dbReference type="ARBA" id="ARBA00022448"/>
    </source>
</evidence>
<keyword evidence="7" id="KW-1185">Reference proteome</keyword>
<dbReference type="SMART" id="SM00397">
    <property type="entry name" value="t_SNARE"/>
    <property type="match status" value="2"/>
</dbReference>
<evidence type="ECO:0000313" key="8">
    <source>
        <dbReference type="RefSeq" id="XP_011498427.1"/>
    </source>
</evidence>
<name>A0AAJ6YHZ4_9HYME</name>
<feature type="compositionally biased region" description="Low complexity" evidence="5">
    <location>
        <begin position="157"/>
        <end position="174"/>
    </location>
</feature>
<comment type="similarity">
    <text evidence="1">Belongs to the SNAP-25 family.</text>
</comment>
<dbReference type="PROSITE" id="PS50192">
    <property type="entry name" value="T_SNARE"/>
    <property type="match status" value="1"/>
</dbReference>
<accession>A0AAJ6YHZ4</accession>
<sequence>MAAHNYRSDPKNPFFSLEDDIDDETFLRSAPPRYPTAYNNGINRYKNEDNELERKHQELVERQKVIETRTIKSSERSISLLRDTEEVGTATAEELIRQREQLERTDKRLDDINSTLRFSQKHIQGIKSVFGGLKNYFSGSKSMDLIPGSSATGVKTPESPVSPISPISPISPTSNNSLVDKLNTSAENIRRNSEHPSFRIRGLSEEEQKYDIAPAKNIAAVLEKNLDEMSGSIARLKGLAIGLSEEIDTQNDLIDSITDKAEKADITLQRQNKDIRHLLKK</sequence>
<keyword evidence="3" id="KW-0653">Protein transport</keyword>
<dbReference type="Gene3D" id="1.20.5.110">
    <property type="match status" value="2"/>
</dbReference>
<keyword evidence="4" id="KW-0175">Coiled coil</keyword>
<dbReference type="GO" id="GO:0098793">
    <property type="term" value="C:presynapse"/>
    <property type="evidence" value="ECO:0007669"/>
    <property type="project" value="GOC"/>
</dbReference>
<evidence type="ECO:0000256" key="4">
    <source>
        <dbReference type="ARBA" id="ARBA00023054"/>
    </source>
</evidence>
<gene>
    <name evidence="8" type="primary">LOC105362643</name>
</gene>
<evidence type="ECO:0000313" key="7">
    <source>
        <dbReference type="Proteomes" id="UP000695007"/>
    </source>
</evidence>
<dbReference type="CDD" id="cd15856">
    <property type="entry name" value="SNARE_SNAP29C"/>
    <property type="match status" value="1"/>
</dbReference>
<dbReference type="GO" id="GO:0019905">
    <property type="term" value="F:syntaxin binding"/>
    <property type="evidence" value="ECO:0007669"/>
    <property type="project" value="TreeGrafter"/>
</dbReference>
<dbReference type="InterPro" id="IPR000727">
    <property type="entry name" value="T_SNARE_dom"/>
</dbReference>
<evidence type="ECO:0000256" key="3">
    <source>
        <dbReference type="ARBA" id="ARBA00022927"/>
    </source>
</evidence>
<keyword evidence="2" id="KW-0813">Transport</keyword>